<dbReference type="PANTHER" id="PTHR10947:SF0">
    <property type="entry name" value="PHENYLALANINE--TRNA LIGASE BETA SUBUNIT"/>
    <property type="match status" value="1"/>
</dbReference>
<geneLocation type="plastid" evidence="12"/>
<dbReference type="EC" id="6.1.1.20" evidence="2"/>
<dbReference type="GO" id="GO:0006432">
    <property type="term" value="P:phenylalanyl-tRNA aminoacylation"/>
    <property type="evidence" value="ECO:0007669"/>
    <property type="project" value="InterPro"/>
</dbReference>
<dbReference type="GO" id="GO:0003723">
    <property type="term" value="F:RNA binding"/>
    <property type="evidence" value="ECO:0007669"/>
    <property type="project" value="InterPro"/>
</dbReference>
<evidence type="ECO:0000259" key="11">
    <source>
        <dbReference type="PROSITE" id="PS51483"/>
    </source>
</evidence>
<dbReference type="AlphaFoldDB" id="A0A8F0F795"/>
<evidence type="ECO:0000256" key="3">
    <source>
        <dbReference type="ARBA" id="ARBA00022598"/>
    </source>
</evidence>
<keyword evidence="3" id="KW-0436">Ligase</keyword>
<evidence type="ECO:0000313" key="12">
    <source>
        <dbReference type="EMBL" id="QWK41904.1"/>
    </source>
</evidence>
<evidence type="ECO:0000256" key="6">
    <source>
        <dbReference type="ARBA" id="ARBA00022840"/>
    </source>
</evidence>
<dbReference type="InterPro" id="IPR009061">
    <property type="entry name" value="DNA-bd_dom_put_sf"/>
</dbReference>
<evidence type="ECO:0000256" key="9">
    <source>
        <dbReference type="ARBA" id="ARBA00023146"/>
    </source>
</evidence>
<feature type="domain" description="FDX-ACB" evidence="10">
    <location>
        <begin position="671"/>
        <end position="764"/>
    </location>
</feature>
<sequence>MHLSLKWIEALLGLQELPLNDLLDRLTLAGFEIENVSNKKILKKKYLLLEINITANRFDVANIKGLLFEIFSLFDANLLFQIPTHIKPLFLLNSPKENFKTLNFFYNSELNYKLPIKINKFNLSNHYNFFLFKYSLWENYLQKKYFYKILQNFKTSNNFNSKNYLPLVNIKSQKFKLTQSPYWIKKRLLINNFNPKNNILDTLHYLMLETGQVFFAYDFQGLKKLTKTSSLTFISKYANNTDLLHISKNKTINLNNTILTFRINETIVSIAGLIQHFNTLVTNQTSKIVIQGGLYNSNQIKQSSKNLSIRTEYSLKLEKRADLNSFEQAYLRLLYLFWVQGIKFENILPQDSLIILSYKDDFLWDYIKFSQKKLKIVYKNINNLIGPYKEFKKLSNLNIIRNLKILNFKITYKTDQNCYLLVPLARHFDIEREVDVIEEIVRSLGFSKFSPILPTMNQFGSTTKLEKFKRRLKTYFLNFGFNESLHSIFAKKNIIYQTKLENPLLNNSSVLRISLINTLIKKIKLNNKKDVKMFEAFEFGRVYKLLSNYNKEEVEIISGVFGGKVLRSSWQNKSSTLNWFEAKGLLEDIFAKLNLPVNWIQANFNSPTNFHPRRTANIFIGEQILGTFGQIHPNLVLTETLNKKIYLFELNLEILNKFWQHKSSIYYIPYSSYPISYIDLSCIVNKNLFFNDITQKIYTLGQPLLQSIVLFDYYSKAPIKEGYCSLSFKLQFKSNSRTLINSEINEITHFIIKILEKNFDIKFQ</sequence>
<dbReference type="EMBL" id="MZ156028">
    <property type="protein sequence ID" value="QWK41904.1"/>
    <property type="molecule type" value="Genomic_DNA"/>
</dbReference>
<dbReference type="Pfam" id="PF17759">
    <property type="entry name" value="tRNA_synthFbeta"/>
    <property type="match status" value="1"/>
</dbReference>
<proteinExistence type="predicted"/>
<dbReference type="PROSITE" id="PS51447">
    <property type="entry name" value="FDX_ACB"/>
    <property type="match status" value="1"/>
</dbReference>
<dbReference type="SUPFAM" id="SSF46955">
    <property type="entry name" value="Putative DNA-binding domain"/>
    <property type="match status" value="2"/>
</dbReference>
<keyword evidence="4" id="KW-0479">Metal-binding</keyword>
<dbReference type="Gene3D" id="3.30.56.10">
    <property type="match status" value="2"/>
</dbReference>
<dbReference type="PROSITE" id="PS51483">
    <property type="entry name" value="B5"/>
    <property type="match status" value="1"/>
</dbReference>
<dbReference type="GO" id="GO:0009328">
    <property type="term" value="C:phenylalanine-tRNA ligase complex"/>
    <property type="evidence" value="ECO:0007669"/>
    <property type="project" value="TreeGrafter"/>
</dbReference>
<dbReference type="InterPro" id="IPR041616">
    <property type="entry name" value="PheRS_beta_core"/>
</dbReference>
<dbReference type="Gene3D" id="3.50.40.10">
    <property type="entry name" value="Phenylalanyl-trna Synthetase, Chain B, domain 3"/>
    <property type="match status" value="1"/>
</dbReference>
<accession>A0A8F0F795</accession>
<reference evidence="12" key="1">
    <citation type="journal article" date="2021" name="Genome Biol. Evol.">
        <title>Genomic rearrangements and sequence evolution across brown algal organelles.</title>
        <authorList>
            <person name="Starko S."/>
            <person name="Bringloe T.T."/>
            <person name="Gomez M.S."/>
            <person name="Darby H."/>
            <person name="Graham S.W."/>
            <person name="Martone P.T."/>
        </authorList>
    </citation>
    <scope>NUCLEOTIDE SEQUENCE</scope>
</reference>
<dbReference type="SMART" id="SM00873">
    <property type="entry name" value="B3_4"/>
    <property type="match status" value="1"/>
</dbReference>
<dbReference type="InterPro" id="IPR005147">
    <property type="entry name" value="tRNA_synthase_B5-dom"/>
</dbReference>
<dbReference type="SUPFAM" id="SSF54991">
    <property type="entry name" value="Anticodon-binding domain of PheRS"/>
    <property type="match status" value="1"/>
</dbReference>
<evidence type="ECO:0000259" key="10">
    <source>
        <dbReference type="PROSITE" id="PS51447"/>
    </source>
</evidence>
<dbReference type="InterPro" id="IPR036690">
    <property type="entry name" value="Fdx_antiC-bd_sf"/>
</dbReference>
<evidence type="ECO:0000256" key="2">
    <source>
        <dbReference type="ARBA" id="ARBA00012814"/>
    </source>
</evidence>
<dbReference type="Pfam" id="PF03147">
    <property type="entry name" value="FDX-ACB"/>
    <property type="match status" value="1"/>
</dbReference>
<dbReference type="Gene3D" id="3.30.930.10">
    <property type="entry name" value="Bira Bifunctional Protein, Domain 2"/>
    <property type="match status" value="1"/>
</dbReference>
<dbReference type="GO" id="GO:0004826">
    <property type="term" value="F:phenylalanine-tRNA ligase activity"/>
    <property type="evidence" value="ECO:0007669"/>
    <property type="project" value="UniProtKB-EC"/>
</dbReference>
<dbReference type="InterPro" id="IPR020825">
    <property type="entry name" value="Phe-tRNA_synthase-like_B3/B4"/>
</dbReference>
<dbReference type="InterPro" id="IPR005121">
    <property type="entry name" value="Fdx_antiC-bd"/>
</dbReference>
<keyword evidence="9 12" id="KW-0030">Aminoacyl-tRNA synthetase</keyword>
<feature type="domain" description="B5" evidence="11">
    <location>
        <begin position="369"/>
        <end position="451"/>
    </location>
</feature>
<evidence type="ECO:0000256" key="4">
    <source>
        <dbReference type="ARBA" id="ARBA00022723"/>
    </source>
</evidence>
<dbReference type="GO" id="GO:0005524">
    <property type="term" value="F:ATP binding"/>
    <property type="evidence" value="ECO:0007669"/>
    <property type="project" value="UniProtKB-KW"/>
</dbReference>
<dbReference type="InterPro" id="IPR045060">
    <property type="entry name" value="Phe-tRNA-ligase_IIc_bsu"/>
</dbReference>
<keyword evidence="12" id="KW-0934">Plastid</keyword>
<organism evidence="12">
    <name type="scientific">Protohalopteris sp</name>
    <dbReference type="NCBI Taxonomy" id="2843287"/>
    <lineage>
        <taxon>Eukaryota</taxon>
        <taxon>Sar</taxon>
        <taxon>Stramenopiles</taxon>
        <taxon>Ochrophyta</taxon>
        <taxon>PX clade</taxon>
        <taxon>Phaeophyceae</taxon>
        <taxon>Sphacelariales</taxon>
        <taxon>Stypocaulaceae</taxon>
        <taxon>Protohalopteris</taxon>
    </lineage>
</organism>
<dbReference type="SUPFAM" id="SSF55681">
    <property type="entry name" value="Class II aaRS and biotin synthetases"/>
    <property type="match status" value="1"/>
</dbReference>
<dbReference type="SUPFAM" id="SSF56037">
    <property type="entry name" value="PheT/TilS domain"/>
    <property type="match status" value="1"/>
</dbReference>
<evidence type="ECO:0000256" key="7">
    <source>
        <dbReference type="ARBA" id="ARBA00022842"/>
    </source>
</evidence>
<dbReference type="SMART" id="SM00874">
    <property type="entry name" value="B5"/>
    <property type="match status" value="1"/>
</dbReference>
<dbReference type="Pfam" id="PF03483">
    <property type="entry name" value="B3_4"/>
    <property type="match status" value="1"/>
</dbReference>
<keyword evidence="5" id="KW-0547">Nucleotide-binding</keyword>
<dbReference type="InterPro" id="IPR005146">
    <property type="entry name" value="B3/B4_tRNA-bd"/>
</dbReference>
<evidence type="ECO:0000256" key="1">
    <source>
        <dbReference type="ARBA" id="ARBA00001946"/>
    </source>
</evidence>
<comment type="cofactor">
    <cofactor evidence="1">
        <name>Mg(2+)</name>
        <dbReference type="ChEBI" id="CHEBI:18420"/>
    </cofactor>
</comment>
<dbReference type="SMART" id="SM00896">
    <property type="entry name" value="FDX-ACB"/>
    <property type="match status" value="1"/>
</dbReference>
<gene>
    <name evidence="12" type="primary">syfB</name>
</gene>
<keyword evidence="8" id="KW-0648">Protein biosynthesis</keyword>
<dbReference type="InterPro" id="IPR045864">
    <property type="entry name" value="aa-tRNA-synth_II/BPL/LPL"/>
</dbReference>
<name>A0A8F0F795_9PHAE</name>
<protein>
    <recommendedName>
        <fullName evidence="2">phenylalanine--tRNA ligase</fullName>
        <ecNumber evidence="2">6.1.1.20</ecNumber>
    </recommendedName>
</protein>
<evidence type="ECO:0000256" key="5">
    <source>
        <dbReference type="ARBA" id="ARBA00022741"/>
    </source>
</evidence>
<dbReference type="Gene3D" id="3.30.70.380">
    <property type="entry name" value="Ferrodoxin-fold anticodon-binding domain"/>
    <property type="match status" value="1"/>
</dbReference>
<keyword evidence="6" id="KW-0067">ATP-binding</keyword>
<keyword evidence="7" id="KW-0460">Magnesium</keyword>
<dbReference type="Pfam" id="PF03484">
    <property type="entry name" value="B5"/>
    <property type="match status" value="1"/>
</dbReference>
<dbReference type="GO" id="GO:0000287">
    <property type="term" value="F:magnesium ion binding"/>
    <property type="evidence" value="ECO:0007669"/>
    <property type="project" value="InterPro"/>
</dbReference>
<dbReference type="PANTHER" id="PTHR10947">
    <property type="entry name" value="PHENYLALANYL-TRNA SYNTHETASE BETA CHAIN AND LEUCINE-RICH REPEAT-CONTAINING PROTEIN 47"/>
    <property type="match status" value="1"/>
</dbReference>
<evidence type="ECO:0000256" key="8">
    <source>
        <dbReference type="ARBA" id="ARBA00022917"/>
    </source>
</evidence>